<comment type="subcellular location">
    <subcellularLocation>
        <location evidence="5">Cell inner membrane</location>
        <topology evidence="5">Multi-pass membrane protein</topology>
    </subcellularLocation>
</comment>
<reference evidence="7" key="1">
    <citation type="submission" date="2020-01" db="EMBL/GenBank/DDBJ databases">
        <authorList>
            <person name="Fang Y."/>
            <person name="Sun R."/>
            <person name="Nie L."/>
            <person name="He J."/>
            <person name="Hao L."/>
            <person name="Wang L."/>
            <person name="Su S."/>
            <person name="Lv E."/>
            <person name="Zhang Z."/>
            <person name="Xie R."/>
            <person name="Liu H."/>
        </authorList>
    </citation>
    <scope>NUCLEOTIDE SEQUENCE [LARGE SCALE GENOMIC DNA]</scope>
    <source>
        <strain evidence="7">XCT-53</strain>
    </source>
</reference>
<feature type="transmembrane region" description="Helical" evidence="5">
    <location>
        <begin position="183"/>
        <end position="202"/>
    </location>
</feature>
<protein>
    <recommendedName>
        <fullName evidence="5">Inner membrane-spanning protein YciB</fullName>
    </recommendedName>
</protein>
<evidence type="ECO:0000256" key="2">
    <source>
        <dbReference type="ARBA" id="ARBA00022692"/>
    </source>
</evidence>
<dbReference type="HAMAP" id="MF_00189">
    <property type="entry name" value="YciB"/>
    <property type="match status" value="1"/>
</dbReference>
<dbReference type="GO" id="GO:0005886">
    <property type="term" value="C:plasma membrane"/>
    <property type="evidence" value="ECO:0007669"/>
    <property type="project" value="UniProtKB-SubCell"/>
</dbReference>
<feature type="transmembrane region" description="Helical" evidence="5">
    <location>
        <begin position="60"/>
        <end position="81"/>
    </location>
</feature>
<organism evidence="6 7">
    <name type="scientific">Pannonibacter tanglangensis</name>
    <dbReference type="NCBI Taxonomy" id="2750084"/>
    <lineage>
        <taxon>Bacteria</taxon>
        <taxon>Pseudomonadati</taxon>
        <taxon>Pseudomonadota</taxon>
        <taxon>Alphaproteobacteria</taxon>
        <taxon>Hyphomicrobiales</taxon>
        <taxon>Stappiaceae</taxon>
        <taxon>Pannonibacter</taxon>
    </lineage>
</organism>
<comment type="caution">
    <text evidence="6">The sequence shown here is derived from an EMBL/GenBank/DDBJ whole genome shotgun (WGS) entry which is preliminary data.</text>
</comment>
<dbReference type="RefSeq" id="WP_161709624.1">
    <property type="nucleotide sequence ID" value="NZ_JAABLQ010000004.1"/>
</dbReference>
<dbReference type="InterPro" id="IPR006008">
    <property type="entry name" value="YciB"/>
</dbReference>
<evidence type="ECO:0000313" key="6">
    <source>
        <dbReference type="EMBL" id="NBN80324.1"/>
    </source>
</evidence>
<dbReference type="EMBL" id="JAABLQ010000004">
    <property type="protein sequence ID" value="NBN80324.1"/>
    <property type="molecule type" value="Genomic_DNA"/>
</dbReference>
<comment type="similarity">
    <text evidence="5">Belongs to the YciB family.</text>
</comment>
<dbReference type="NCBIfam" id="TIGR00997">
    <property type="entry name" value="ispZ"/>
    <property type="match status" value="1"/>
</dbReference>
<feature type="transmembrane region" description="Helical" evidence="5">
    <location>
        <begin position="119"/>
        <end position="142"/>
    </location>
</feature>
<gene>
    <name evidence="5" type="primary">yciB</name>
    <name evidence="6" type="ORF">GWI72_18750</name>
</gene>
<proteinExistence type="inferred from homology"/>
<name>A0A7X5J9X4_9HYPH</name>
<keyword evidence="3 5" id="KW-1133">Transmembrane helix</keyword>
<feature type="transmembrane region" description="Helical" evidence="5">
    <location>
        <begin position="88"/>
        <end position="107"/>
    </location>
</feature>
<keyword evidence="2 5" id="KW-0812">Transmembrane</keyword>
<dbReference type="Pfam" id="PF04279">
    <property type="entry name" value="IspA"/>
    <property type="match status" value="1"/>
</dbReference>
<keyword evidence="5" id="KW-0997">Cell inner membrane</keyword>
<dbReference type="NCBIfam" id="NF001323">
    <property type="entry name" value="PRK00259.1-1"/>
    <property type="match status" value="1"/>
</dbReference>
<comment type="function">
    <text evidence="5">Plays a role in cell envelope biogenesis, maintenance of cell envelope integrity and membrane homeostasis.</text>
</comment>
<evidence type="ECO:0000256" key="5">
    <source>
        <dbReference type="HAMAP-Rule" id="MF_00189"/>
    </source>
</evidence>
<dbReference type="AlphaFoldDB" id="A0A7X5J9X4"/>
<evidence type="ECO:0000313" key="7">
    <source>
        <dbReference type="Proteomes" id="UP000586722"/>
    </source>
</evidence>
<evidence type="ECO:0000256" key="3">
    <source>
        <dbReference type="ARBA" id="ARBA00022989"/>
    </source>
</evidence>
<sequence length="224" mass="24856">MDLERAPNDPERLKETGGKEMSPLLKLALELGPLGVFFLFNSRGEQIAAALPQLAVFGGPIFLATAAFMVAIALSLGVSLWLTRRLPVMPLVSGVIVFVFGALTLWLHDELFIKLKPTIINTLFGVTLLAGLAFGKSLLGYVFDSAFRLTDEGWRILTLRWGLFFLFLAVVNEVVWRSFSTDFWVSFKVFGIMPITLVFTMFQLPLIQRHALPEPGAPDTRPDA</sequence>
<feature type="transmembrane region" description="Helical" evidence="5">
    <location>
        <begin position="154"/>
        <end position="171"/>
    </location>
</feature>
<evidence type="ECO:0000256" key="4">
    <source>
        <dbReference type="ARBA" id="ARBA00023136"/>
    </source>
</evidence>
<dbReference type="PANTHER" id="PTHR36917:SF1">
    <property type="entry name" value="INNER MEMBRANE-SPANNING PROTEIN YCIB"/>
    <property type="match status" value="1"/>
</dbReference>
<evidence type="ECO:0000256" key="1">
    <source>
        <dbReference type="ARBA" id="ARBA00022475"/>
    </source>
</evidence>
<dbReference type="PANTHER" id="PTHR36917">
    <property type="entry name" value="INTRACELLULAR SEPTATION PROTEIN A-RELATED"/>
    <property type="match status" value="1"/>
</dbReference>
<accession>A0A7X5J9X4</accession>
<feature type="transmembrane region" description="Helical" evidence="5">
    <location>
        <begin position="21"/>
        <end position="40"/>
    </location>
</feature>
<dbReference type="Proteomes" id="UP000586722">
    <property type="component" value="Unassembled WGS sequence"/>
</dbReference>
<keyword evidence="1 5" id="KW-1003">Cell membrane</keyword>
<keyword evidence="7" id="KW-1185">Reference proteome</keyword>
<keyword evidence="4 5" id="KW-0472">Membrane</keyword>